<dbReference type="PROSITE" id="PS00223">
    <property type="entry name" value="ANNEXIN_1"/>
    <property type="match status" value="2"/>
</dbReference>
<reference evidence="8" key="1">
    <citation type="submission" date="2021-12" db="EMBL/GenBank/DDBJ databases">
        <authorList>
            <person name="King R."/>
        </authorList>
    </citation>
    <scope>NUCLEOTIDE SEQUENCE</scope>
</reference>
<dbReference type="InterPro" id="IPR001464">
    <property type="entry name" value="Annexin"/>
</dbReference>
<evidence type="ECO:0000313" key="8">
    <source>
        <dbReference type="EMBL" id="CAH0555501.1"/>
    </source>
</evidence>
<keyword evidence="3 6" id="KW-0106">Calcium</keyword>
<evidence type="ECO:0000256" key="1">
    <source>
        <dbReference type="ARBA" id="ARBA00007831"/>
    </source>
</evidence>
<keyword evidence="4 6" id="KW-0041">Annexin</keyword>
<feature type="compositionally biased region" description="Gly residues" evidence="7">
    <location>
        <begin position="798"/>
        <end position="814"/>
    </location>
</feature>
<dbReference type="PANTHER" id="PTHR10502">
    <property type="entry name" value="ANNEXIN"/>
    <property type="match status" value="1"/>
</dbReference>
<comment type="similarity">
    <text evidence="1 6">Belongs to the annexin family.</text>
</comment>
<evidence type="ECO:0000256" key="7">
    <source>
        <dbReference type="SAM" id="MobiDB-lite"/>
    </source>
</evidence>
<feature type="compositionally biased region" description="Low complexity" evidence="7">
    <location>
        <begin position="679"/>
        <end position="787"/>
    </location>
</feature>
<evidence type="ECO:0000256" key="4">
    <source>
        <dbReference type="ARBA" id="ARBA00023216"/>
    </source>
</evidence>
<keyword evidence="9" id="KW-1185">Reference proteome</keyword>
<feature type="compositionally biased region" description="Low complexity" evidence="7">
    <location>
        <begin position="627"/>
        <end position="644"/>
    </location>
</feature>
<dbReference type="InterPro" id="IPR037104">
    <property type="entry name" value="Annexin_sf"/>
</dbReference>
<protein>
    <recommendedName>
        <fullName evidence="6">Annexin</fullName>
    </recommendedName>
</protein>
<dbReference type="EMBL" id="OV121135">
    <property type="protein sequence ID" value="CAH0555501.1"/>
    <property type="molecule type" value="Genomic_DNA"/>
</dbReference>
<dbReference type="GO" id="GO:0001786">
    <property type="term" value="F:phosphatidylserine binding"/>
    <property type="evidence" value="ECO:0007669"/>
    <property type="project" value="TreeGrafter"/>
</dbReference>
<dbReference type="SUPFAM" id="SSF47874">
    <property type="entry name" value="Annexin"/>
    <property type="match status" value="3"/>
</dbReference>
<name>A0A9P0B5R6_BRAAE</name>
<organism evidence="8 9">
    <name type="scientific">Brassicogethes aeneus</name>
    <name type="common">Rape pollen beetle</name>
    <name type="synonym">Meligethes aeneus</name>
    <dbReference type="NCBI Taxonomy" id="1431903"/>
    <lineage>
        <taxon>Eukaryota</taxon>
        <taxon>Metazoa</taxon>
        <taxon>Ecdysozoa</taxon>
        <taxon>Arthropoda</taxon>
        <taxon>Hexapoda</taxon>
        <taxon>Insecta</taxon>
        <taxon>Pterygota</taxon>
        <taxon>Neoptera</taxon>
        <taxon>Endopterygota</taxon>
        <taxon>Coleoptera</taxon>
        <taxon>Polyphaga</taxon>
        <taxon>Cucujiformia</taxon>
        <taxon>Nitidulidae</taxon>
        <taxon>Meligethinae</taxon>
        <taxon>Brassicogethes</taxon>
    </lineage>
</organism>
<keyword evidence="5 6" id="KW-0111">Calcium/phospholipid-binding</keyword>
<dbReference type="Proteomes" id="UP001154078">
    <property type="component" value="Chromosome 4"/>
</dbReference>
<dbReference type="GO" id="GO:0005634">
    <property type="term" value="C:nucleus"/>
    <property type="evidence" value="ECO:0007669"/>
    <property type="project" value="TreeGrafter"/>
</dbReference>
<dbReference type="OrthoDB" id="37886at2759"/>
<evidence type="ECO:0000313" key="9">
    <source>
        <dbReference type="Proteomes" id="UP001154078"/>
    </source>
</evidence>
<keyword evidence="2 6" id="KW-0677">Repeat</keyword>
<dbReference type="AlphaFoldDB" id="A0A9P0B5R6"/>
<proteinExistence type="inferred from homology"/>
<dbReference type="InterPro" id="IPR018502">
    <property type="entry name" value="Annexin_repeat"/>
</dbReference>
<dbReference type="GO" id="GO:0005886">
    <property type="term" value="C:plasma membrane"/>
    <property type="evidence" value="ECO:0007669"/>
    <property type="project" value="TreeGrafter"/>
</dbReference>
<feature type="compositionally biased region" description="Pro residues" evidence="7">
    <location>
        <begin position="788"/>
        <end position="797"/>
    </location>
</feature>
<dbReference type="FunFam" id="1.10.220.10:FF:000004">
    <property type="entry name" value="Annexin"/>
    <property type="match status" value="2"/>
</dbReference>
<evidence type="ECO:0000256" key="2">
    <source>
        <dbReference type="ARBA" id="ARBA00022737"/>
    </source>
</evidence>
<dbReference type="GO" id="GO:0005737">
    <property type="term" value="C:cytoplasm"/>
    <property type="evidence" value="ECO:0007669"/>
    <property type="project" value="TreeGrafter"/>
</dbReference>
<dbReference type="Pfam" id="PF00191">
    <property type="entry name" value="Annexin"/>
    <property type="match status" value="9"/>
</dbReference>
<evidence type="ECO:0000256" key="5">
    <source>
        <dbReference type="ARBA" id="ARBA00023302"/>
    </source>
</evidence>
<dbReference type="GO" id="GO:0005544">
    <property type="term" value="F:calcium-dependent phospholipid binding"/>
    <property type="evidence" value="ECO:0007669"/>
    <property type="project" value="UniProtKB-KW"/>
</dbReference>
<evidence type="ECO:0000256" key="6">
    <source>
        <dbReference type="RuleBase" id="RU003540"/>
    </source>
</evidence>
<dbReference type="FunFam" id="1.10.220.10:FF:000003">
    <property type="entry name" value="Annexin"/>
    <property type="match status" value="1"/>
</dbReference>
<dbReference type="FunFam" id="1.10.220.10:FF:000001">
    <property type="entry name" value="Annexin"/>
    <property type="match status" value="1"/>
</dbReference>
<accession>A0A9P0B5R6</accession>
<dbReference type="Gene3D" id="1.10.220.10">
    <property type="entry name" value="Annexin"/>
    <property type="match status" value="9"/>
</dbReference>
<comment type="domain">
    <text evidence="6">A pair of annexin repeats may form one binding site for calcium and phospholipid.</text>
</comment>
<sequence length="957" mass="104441">MSKMQLLSLEKLYAEWRTLQKDRKKTPETAKNKFKQFVEKLDDLFDIAQQDALALMKSEEDKAFLVKQRQKGRPGSMTGVDLKLSRAEEIKNLIDDLKSKLEGNLEKVILAMMMPAAEYYATCLYKAISGAGTDEDVLVEIMCTMNNYHIKLIRETYEKMYGNSLEDDLKGDTSDTFKRLMVSQCSAAKDRIFGLQIDQAIADAQALADAVKGQWCTDESTFNMILCQRSFPQVQATFDEYQKITGKDIEDDIKREFCGNGEDGVLAVVEFTKNPAAIYAKRLHKSMAGLVTNHDQLIGLIVSRCEFDMEDIKAEYEKIYGKSLEEAIKRTPTVYPADPFDPAADAETLRKAMKGFGTDEKAIINVLARRTNQQRLEIAQQFKTMYGKDLIDDLKSELGGNLEKVILAMMMPAAEYYAKCLHKAISGAGTDEDVLVEIMCTMTSNDIQIIRETYEEMYGNSLEDDLKGDTSGTFKRLMVSLCNAARDECFDVNPDQATADAAALADAGEGQWGTDESTFNMILCQRSYPQLQATFDEYQNITGKDIEESIKSEFSGSAEDGMLAVVRSTKNPAAFYAKRLHKSMAGMGTNDDQLIRLIVSRCEVDMEDIKAEYEQMYGKSLGEAIRGSSPYPQQQYSPYPQQGGAPPPHNLGYPSGAPMTMPQPMPMPTYPPSNPSYPPSSGGYPPSSGGYPPSSGGYPPSSGGYPPSAGGYPPSAGGYPPHNSGGHPPMSGGYPPSSGGYPPHNSGGSPPMSGGYPPQSSGGYPPSQGGYPPQNSGGYPPSHGGSYPPNPSAPGAPPHGGHGGQYGPSGGGHTGQPFSYTGGQGQPALKPKRTPTVVPAQSFDARHDAEILRKAMKGFGTDEKAIIEVLTKRSNTQRLEIAVQFKTLYGKDLKSELSGKFEDLVVALMTPLPQFYAKELHDAIDGVGTDEDVLIEILCTMSNNEIRTIRAAYHTSK</sequence>
<evidence type="ECO:0000256" key="3">
    <source>
        <dbReference type="ARBA" id="ARBA00022837"/>
    </source>
</evidence>
<dbReference type="PANTHER" id="PTHR10502:SF102">
    <property type="entry name" value="ANNEXIN B11"/>
    <property type="match status" value="1"/>
</dbReference>
<dbReference type="SMART" id="SM00335">
    <property type="entry name" value="ANX"/>
    <property type="match status" value="9"/>
</dbReference>
<gene>
    <name evidence="8" type="ORF">MELIAE_LOCUS6861</name>
</gene>
<dbReference type="InterPro" id="IPR018252">
    <property type="entry name" value="Annexin_repeat_CS"/>
</dbReference>
<feature type="compositionally biased region" description="Pro residues" evidence="7">
    <location>
        <begin position="661"/>
        <end position="678"/>
    </location>
</feature>
<dbReference type="GO" id="GO:0005509">
    <property type="term" value="F:calcium ion binding"/>
    <property type="evidence" value="ECO:0007669"/>
    <property type="project" value="InterPro"/>
</dbReference>
<feature type="region of interest" description="Disordered" evidence="7">
    <location>
        <begin position="624"/>
        <end position="837"/>
    </location>
</feature>
<dbReference type="PRINTS" id="PR00196">
    <property type="entry name" value="ANNEXIN"/>
</dbReference>
<dbReference type="GO" id="GO:0012506">
    <property type="term" value="C:vesicle membrane"/>
    <property type="evidence" value="ECO:0007669"/>
    <property type="project" value="TreeGrafter"/>
</dbReference>
<dbReference type="FunFam" id="1.10.220.10:FF:000010">
    <property type="entry name" value="Annexin"/>
    <property type="match status" value="1"/>
</dbReference>
<dbReference type="FunFam" id="1.10.220.10:FF:000002">
    <property type="entry name" value="Annexin"/>
    <property type="match status" value="2"/>
</dbReference>